<reference evidence="4 5" key="1">
    <citation type="submission" date="2020-08" db="EMBL/GenBank/DDBJ databases">
        <title>A Genomic Blueprint of the Chicken Gut Microbiome.</title>
        <authorList>
            <person name="Gilroy R."/>
            <person name="Ravi A."/>
            <person name="Getino M."/>
            <person name="Pursley I."/>
            <person name="Horton D.L."/>
            <person name="Alikhan N.-F."/>
            <person name="Baker D."/>
            <person name="Gharbi K."/>
            <person name="Hall N."/>
            <person name="Watson M."/>
            <person name="Adriaenssens E.M."/>
            <person name="Foster-Nyarko E."/>
            <person name="Jarju S."/>
            <person name="Secka A."/>
            <person name="Antonio M."/>
            <person name="Oren A."/>
            <person name="Chaudhuri R."/>
            <person name="La Ragione R.M."/>
            <person name="Hildebrand F."/>
            <person name="Pallen M.J."/>
        </authorList>
    </citation>
    <scope>NUCLEOTIDE SEQUENCE [LARGE SCALE GENOMIC DNA]</scope>
    <source>
        <strain evidence="4 5">Sa1YVA5</strain>
    </source>
</reference>
<dbReference type="SUPFAM" id="SSF140931">
    <property type="entry name" value="Fic-like"/>
    <property type="match status" value="1"/>
</dbReference>
<keyword evidence="2" id="KW-0067">ATP-binding</keyword>
<evidence type="ECO:0000259" key="3">
    <source>
        <dbReference type="PROSITE" id="PS51459"/>
    </source>
</evidence>
<dbReference type="GO" id="GO:0005524">
    <property type="term" value="F:ATP binding"/>
    <property type="evidence" value="ECO:0007669"/>
    <property type="project" value="UniProtKB-KW"/>
</dbReference>
<dbReference type="Gene3D" id="1.10.3290.10">
    <property type="entry name" value="Fido-like domain"/>
    <property type="match status" value="1"/>
</dbReference>
<dbReference type="EMBL" id="JACSPR010000003">
    <property type="protein sequence ID" value="MBD8029738.1"/>
    <property type="molecule type" value="Genomic_DNA"/>
</dbReference>
<gene>
    <name evidence="4" type="ORF">H9627_05255</name>
</gene>
<dbReference type="PROSITE" id="PS51459">
    <property type="entry name" value="FIDO"/>
    <property type="match status" value="1"/>
</dbReference>
<evidence type="ECO:0000313" key="5">
    <source>
        <dbReference type="Proteomes" id="UP000650224"/>
    </source>
</evidence>
<dbReference type="InterPro" id="IPR003812">
    <property type="entry name" value="Fido"/>
</dbReference>
<feature type="binding site" evidence="2">
    <location>
        <begin position="226"/>
        <end position="233"/>
    </location>
    <ligand>
        <name>ATP</name>
        <dbReference type="ChEBI" id="CHEBI:30616"/>
    </ligand>
</feature>
<sequence>MAQWIEQFWTPGDGPGRSRRARAGGTYHAYVPDPLVERHIHIPSDLARKASSVEQQILAISMGNAGDSGTGLEGIARFLLRSEAISSSRIEGLAPQPDKVAIAELTRLDPDAPGKKLAQLVANNVRVLQEMSHQLRSAGEITAQDINAAQYLLLGNPAISGFRTTQNWIGGTIHSPLEAEFVPPPPRHVPALMDDLVDYLNGATHGSLIQAALVHAQFETIHPFPDGNGRVGRALIHAVLQRRGLVRSPILPVSMVLGTWSDRYVHGLTRFRDDQPDSTGVLDWLEIFFEATGEATLQATRLAEELRGLQQEWQNRVSHYRQVSGKRRALRADSIEYRILRQLPDHPLLTVKVATEIFGGTTTSAAQALDNLTAAGVLTRKSIDRGVTGYLAHDVFDVITIAERRLASTRFDTSVPPPTRSPINDA</sequence>
<evidence type="ECO:0000256" key="1">
    <source>
        <dbReference type="PIRSR" id="PIRSR640198-1"/>
    </source>
</evidence>
<feature type="active site" evidence="1">
    <location>
        <position position="222"/>
    </location>
</feature>
<organism evidence="4 5">
    <name type="scientific">Corynebacterium gallinarum</name>
    <dbReference type="NCBI Taxonomy" id="2762214"/>
    <lineage>
        <taxon>Bacteria</taxon>
        <taxon>Bacillati</taxon>
        <taxon>Actinomycetota</taxon>
        <taxon>Actinomycetes</taxon>
        <taxon>Mycobacteriales</taxon>
        <taxon>Corynebacteriaceae</taxon>
        <taxon>Corynebacterium</taxon>
    </lineage>
</organism>
<dbReference type="RefSeq" id="WP_191732971.1">
    <property type="nucleotide sequence ID" value="NZ_JACSPR010000003.1"/>
</dbReference>
<name>A0A8I0HPH0_9CORY</name>
<evidence type="ECO:0000256" key="2">
    <source>
        <dbReference type="PIRSR" id="PIRSR640198-2"/>
    </source>
</evidence>
<dbReference type="PANTHER" id="PTHR13504">
    <property type="entry name" value="FIDO DOMAIN-CONTAINING PROTEIN DDB_G0283145"/>
    <property type="match status" value="1"/>
</dbReference>
<dbReference type="AlphaFoldDB" id="A0A8I0HPH0"/>
<dbReference type="Pfam" id="PF02661">
    <property type="entry name" value="Fic"/>
    <property type="match status" value="1"/>
</dbReference>
<keyword evidence="5" id="KW-1185">Reference proteome</keyword>
<feature type="domain" description="Fido" evidence="3">
    <location>
        <begin position="141"/>
        <end position="287"/>
    </location>
</feature>
<comment type="caution">
    <text evidence="4">The sequence shown here is derived from an EMBL/GenBank/DDBJ whole genome shotgun (WGS) entry which is preliminary data.</text>
</comment>
<dbReference type="PANTHER" id="PTHR13504:SF38">
    <property type="entry name" value="FIDO DOMAIN-CONTAINING PROTEIN"/>
    <property type="match status" value="1"/>
</dbReference>
<dbReference type="InterPro" id="IPR040198">
    <property type="entry name" value="Fido_containing"/>
</dbReference>
<keyword evidence="2" id="KW-0547">Nucleotide-binding</keyword>
<proteinExistence type="predicted"/>
<evidence type="ECO:0000313" key="4">
    <source>
        <dbReference type="EMBL" id="MBD8029738.1"/>
    </source>
</evidence>
<dbReference type="Proteomes" id="UP000650224">
    <property type="component" value="Unassembled WGS sequence"/>
</dbReference>
<protein>
    <submittedName>
        <fullName evidence="4">Fic family protein</fullName>
    </submittedName>
</protein>
<accession>A0A8I0HPH0</accession>
<dbReference type="InterPro" id="IPR036597">
    <property type="entry name" value="Fido-like_dom_sf"/>
</dbReference>